<evidence type="ECO:0000256" key="8">
    <source>
        <dbReference type="RuleBase" id="RU362125"/>
    </source>
</evidence>
<organism evidence="12 13">
    <name type="scientific">Roseococcus suduntuyensis</name>
    <dbReference type="NCBI Taxonomy" id="455361"/>
    <lineage>
        <taxon>Bacteria</taxon>
        <taxon>Pseudomonadati</taxon>
        <taxon>Pseudomonadota</taxon>
        <taxon>Alphaproteobacteria</taxon>
        <taxon>Acetobacterales</taxon>
        <taxon>Roseomonadaceae</taxon>
        <taxon>Roseococcus</taxon>
    </lineage>
</organism>
<evidence type="ECO:0000256" key="3">
    <source>
        <dbReference type="ARBA" id="ARBA00009347"/>
    </source>
</evidence>
<dbReference type="InterPro" id="IPR036250">
    <property type="entry name" value="AcylCo_DH-like_C"/>
</dbReference>
<evidence type="ECO:0000256" key="5">
    <source>
        <dbReference type="ARBA" id="ARBA00022630"/>
    </source>
</evidence>
<dbReference type="FunFam" id="2.40.110.10:FF:000001">
    <property type="entry name" value="Acyl-CoA dehydrogenase, mitochondrial"/>
    <property type="match status" value="1"/>
</dbReference>
<evidence type="ECO:0000313" key="12">
    <source>
        <dbReference type="EMBL" id="MBB3898774.1"/>
    </source>
</evidence>
<keyword evidence="13" id="KW-1185">Reference proteome</keyword>
<dbReference type="PROSITE" id="PS00072">
    <property type="entry name" value="ACYL_COA_DH_1"/>
    <property type="match status" value="1"/>
</dbReference>
<dbReference type="SUPFAM" id="SSF56645">
    <property type="entry name" value="Acyl-CoA dehydrogenase NM domain-like"/>
    <property type="match status" value="1"/>
</dbReference>
<evidence type="ECO:0000259" key="10">
    <source>
        <dbReference type="Pfam" id="PF02770"/>
    </source>
</evidence>
<dbReference type="PANTHER" id="PTHR43884:SF12">
    <property type="entry name" value="ISOVALERYL-COA DEHYDROGENASE, MITOCHONDRIAL-RELATED"/>
    <property type="match status" value="1"/>
</dbReference>
<dbReference type="AlphaFoldDB" id="A0A840AEY8"/>
<dbReference type="GO" id="GO:0050660">
    <property type="term" value="F:flavin adenine dinucleotide binding"/>
    <property type="evidence" value="ECO:0007669"/>
    <property type="project" value="InterPro"/>
</dbReference>
<dbReference type="GO" id="GO:0009083">
    <property type="term" value="P:branched-chain amino acid catabolic process"/>
    <property type="evidence" value="ECO:0007669"/>
    <property type="project" value="UniProtKB-KW"/>
</dbReference>
<reference evidence="12 13" key="1">
    <citation type="submission" date="2020-08" db="EMBL/GenBank/DDBJ databases">
        <title>Genomic Encyclopedia of Type Strains, Phase IV (KMG-IV): sequencing the most valuable type-strain genomes for metagenomic binning, comparative biology and taxonomic classification.</title>
        <authorList>
            <person name="Goeker M."/>
        </authorList>
    </citation>
    <scope>NUCLEOTIDE SEQUENCE [LARGE SCALE GENOMIC DNA]</scope>
    <source>
        <strain evidence="12 13">DSM 19979</strain>
    </source>
</reference>
<feature type="domain" description="Acyl-CoA oxidase/dehydrogenase middle" evidence="10">
    <location>
        <begin position="127"/>
        <end position="223"/>
    </location>
</feature>
<dbReference type="InterPro" id="IPR037069">
    <property type="entry name" value="AcylCoA_DH/ox_N_sf"/>
</dbReference>
<comment type="similarity">
    <text evidence="3 8">Belongs to the acyl-CoA dehydrogenase family.</text>
</comment>
<dbReference type="InterPro" id="IPR046373">
    <property type="entry name" value="Acyl-CoA_Oxase/DH_mid-dom_sf"/>
</dbReference>
<dbReference type="PIRSF" id="PIRSF016578">
    <property type="entry name" value="HsaA"/>
    <property type="match status" value="1"/>
</dbReference>
<gene>
    <name evidence="12" type="ORF">GGQ83_002217</name>
</gene>
<dbReference type="PANTHER" id="PTHR43884">
    <property type="entry name" value="ACYL-COA DEHYDROGENASE"/>
    <property type="match status" value="1"/>
</dbReference>
<comment type="caution">
    <text evidence="12">The sequence shown here is derived from an EMBL/GenBank/DDBJ whole genome shotgun (WGS) entry which is preliminary data.</text>
</comment>
<dbReference type="EC" id="1.3.99.-" evidence="12"/>
<evidence type="ECO:0000259" key="11">
    <source>
        <dbReference type="Pfam" id="PF02771"/>
    </source>
</evidence>
<dbReference type="InterPro" id="IPR006089">
    <property type="entry name" value="Acyl-CoA_DH_CS"/>
</dbReference>
<feature type="domain" description="Acyl-CoA dehydrogenase/oxidase N-terminal" evidence="11">
    <location>
        <begin position="16"/>
        <end position="123"/>
    </location>
</feature>
<evidence type="ECO:0000256" key="6">
    <source>
        <dbReference type="ARBA" id="ARBA00022827"/>
    </source>
</evidence>
<protein>
    <submittedName>
        <fullName evidence="12">Acyl-CoA dehydrogenase</fullName>
        <ecNumber evidence="12">1.3.99.-</ecNumber>
    </submittedName>
</protein>
<evidence type="ECO:0000256" key="7">
    <source>
        <dbReference type="ARBA" id="ARBA00023002"/>
    </source>
</evidence>
<dbReference type="InterPro" id="IPR009100">
    <property type="entry name" value="AcylCoA_DH/oxidase_NM_dom_sf"/>
</dbReference>
<comment type="cofactor">
    <cofactor evidence="1 8">
        <name>FAD</name>
        <dbReference type="ChEBI" id="CHEBI:57692"/>
    </cofactor>
</comment>
<dbReference type="InterPro" id="IPR013786">
    <property type="entry name" value="AcylCoA_DH/ox_N"/>
</dbReference>
<feature type="domain" description="Acyl-CoA dehydrogenase/oxidase C-terminal" evidence="9">
    <location>
        <begin position="236"/>
        <end position="388"/>
    </location>
</feature>
<dbReference type="Gene3D" id="1.10.540.10">
    <property type="entry name" value="Acyl-CoA dehydrogenase/oxidase, N-terminal domain"/>
    <property type="match status" value="1"/>
</dbReference>
<evidence type="ECO:0000259" key="9">
    <source>
        <dbReference type="Pfam" id="PF00441"/>
    </source>
</evidence>
<proteinExistence type="inferred from homology"/>
<dbReference type="Gene3D" id="1.20.140.10">
    <property type="entry name" value="Butyryl-CoA Dehydrogenase, subunit A, domain 3"/>
    <property type="match status" value="1"/>
</dbReference>
<comment type="pathway">
    <text evidence="2">Amino-acid degradation; L-valine degradation.</text>
</comment>
<dbReference type="InterPro" id="IPR006091">
    <property type="entry name" value="Acyl-CoA_Oxase/DH_mid-dom"/>
</dbReference>
<accession>A0A840AEY8</accession>
<dbReference type="Pfam" id="PF00441">
    <property type="entry name" value="Acyl-CoA_dh_1"/>
    <property type="match status" value="1"/>
</dbReference>
<keyword evidence="5 8" id="KW-0285">Flavoprotein</keyword>
<dbReference type="Pfam" id="PF02771">
    <property type="entry name" value="Acyl-CoA_dh_N"/>
    <property type="match status" value="1"/>
</dbReference>
<dbReference type="Proteomes" id="UP000553193">
    <property type="component" value="Unassembled WGS sequence"/>
</dbReference>
<keyword evidence="7 8" id="KW-0560">Oxidoreductase</keyword>
<keyword evidence="4" id="KW-0101">Branched-chain amino acid catabolism</keyword>
<evidence type="ECO:0000256" key="2">
    <source>
        <dbReference type="ARBA" id="ARBA00005109"/>
    </source>
</evidence>
<dbReference type="Gene3D" id="2.40.110.10">
    <property type="entry name" value="Butyryl-CoA Dehydrogenase, subunit A, domain 2"/>
    <property type="match status" value="1"/>
</dbReference>
<dbReference type="EMBL" id="JACIDJ010000003">
    <property type="protein sequence ID" value="MBB3898774.1"/>
    <property type="molecule type" value="Genomic_DNA"/>
</dbReference>
<sequence length="395" mass="42830">MNDGMPARAGAAEFAEYLENVRRLVDEVLIPAEPRLEGQETLPEDLTQRLREMGLFGISIPTRHGGLGLTMEQQVRVMLEVTRASSVFRARFSTTIGLGSQPILYNGSEAQRAEWLPRMASGEVTAAFCLTEPEAGSDAGGVRTTARREGADYVLDGVKRYITNARQADVFIVMARTELGTKDASGISAFIVPAGTPGLSCGPADRKMGQDGSATSEVFFDGVRVPAENLIGGREGGGFKTAMRGINHARLHVAVTCAGQAERLIQETLFHARHRRQFGQALAEFQMVQGRLADMRSEALAARSMILETARAFDAAGEAQGPIIADIACCKLFASEMVGRVADHAVQIHGGAGYMRGTAVEQLFRDVRLFRIFEGASDIQRLLIARDMIKERSAR</sequence>
<evidence type="ECO:0000313" key="13">
    <source>
        <dbReference type="Proteomes" id="UP000553193"/>
    </source>
</evidence>
<dbReference type="FunFam" id="1.20.140.10:FF:000001">
    <property type="entry name" value="Acyl-CoA dehydrogenase"/>
    <property type="match status" value="1"/>
</dbReference>
<dbReference type="InterPro" id="IPR009075">
    <property type="entry name" value="AcylCo_DH/oxidase_C"/>
</dbReference>
<dbReference type="Pfam" id="PF02770">
    <property type="entry name" value="Acyl-CoA_dh_M"/>
    <property type="match status" value="1"/>
</dbReference>
<dbReference type="GO" id="GO:0003995">
    <property type="term" value="F:acyl-CoA dehydrogenase activity"/>
    <property type="evidence" value="ECO:0007669"/>
    <property type="project" value="InterPro"/>
</dbReference>
<name>A0A840AEY8_9PROT</name>
<dbReference type="SUPFAM" id="SSF47203">
    <property type="entry name" value="Acyl-CoA dehydrogenase C-terminal domain-like"/>
    <property type="match status" value="1"/>
</dbReference>
<keyword evidence="6 8" id="KW-0274">FAD</keyword>
<evidence type="ECO:0000256" key="4">
    <source>
        <dbReference type="ARBA" id="ARBA00022456"/>
    </source>
</evidence>
<evidence type="ECO:0000256" key="1">
    <source>
        <dbReference type="ARBA" id="ARBA00001974"/>
    </source>
</evidence>